<evidence type="ECO:0000313" key="1">
    <source>
        <dbReference type="EMBL" id="PIC53941.1"/>
    </source>
</evidence>
<reference evidence="2" key="1">
    <citation type="submission" date="2017-10" db="EMBL/GenBank/DDBJ databases">
        <title>Rapid genome shrinkage in a self-fertile nematode reveals novel sperm competition proteins.</title>
        <authorList>
            <person name="Yin D."/>
            <person name="Schwarz E.M."/>
            <person name="Thomas C.G."/>
            <person name="Felde R.L."/>
            <person name="Korf I.F."/>
            <person name="Cutter A.D."/>
            <person name="Schartner C.M."/>
            <person name="Ralston E.J."/>
            <person name="Meyer B.J."/>
            <person name="Haag E.S."/>
        </authorList>
    </citation>
    <scope>NUCLEOTIDE SEQUENCE [LARGE SCALE GENOMIC DNA]</scope>
    <source>
        <strain evidence="2">JU1422</strain>
    </source>
</reference>
<sequence length="115" mass="13994">MYRLIQGRVGWRAIRVLRNSNIKDSRIRIFFGSDNSKFTKTKIKNRKKKRKSWKKRDRRKWDGNEVMKVIFLNKFSKKKSVFQRLQGSSESDDRLVFIRRRPSKRTSSVFFFGSW</sequence>
<keyword evidence="2" id="KW-1185">Reference proteome</keyword>
<protein>
    <submittedName>
        <fullName evidence="1">Uncharacterized protein</fullName>
    </submittedName>
</protein>
<dbReference type="Proteomes" id="UP000230233">
    <property type="component" value="Chromosome I"/>
</dbReference>
<name>A0A2G5VQI2_9PELO</name>
<organism evidence="1 2">
    <name type="scientific">Caenorhabditis nigoni</name>
    <dbReference type="NCBI Taxonomy" id="1611254"/>
    <lineage>
        <taxon>Eukaryota</taxon>
        <taxon>Metazoa</taxon>
        <taxon>Ecdysozoa</taxon>
        <taxon>Nematoda</taxon>
        <taxon>Chromadorea</taxon>
        <taxon>Rhabditida</taxon>
        <taxon>Rhabditina</taxon>
        <taxon>Rhabditomorpha</taxon>
        <taxon>Rhabditoidea</taxon>
        <taxon>Rhabditidae</taxon>
        <taxon>Peloderinae</taxon>
        <taxon>Caenorhabditis</taxon>
    </lineage>
</organism>
<evidence type="ECO:0000313" key="2">
    <source>
        <dbReference type="Proteomes" id="UP000230233"/>
    </source>
</evidence>
<gene>
    <name evidence="1" type="primary">Cnig_chr_I.g341</name>
    <name evidence="1" type="ORF">B9Z55_000341</name>
</gene>
<dbReference type="EMBL" id="PDUG01000001">
    <property type="protein sequence ID" value="PIC53941.1"/>
    <property type="molecule type" value="Genomic_DNA"/>
</dbReference>
<proteinExistence type="predicted"/>
<dbReference type="AlphaFoldDB" id="A0A2G5VQI2"/>
<comment type="caution">
    <text evidence="1">The sequence shown here is derived from an EMBL/GenBank/DDBJ whole genome shotgun (WGS) entry which is preliminary data.</text>
</comment>
<accession>A0A2G5VQI2</accession>